<evidence type="ECO:0000313" key="1">
    <source>
        <dbReference type="EMBL" id="KAH7974734.1"/>
    </source>
</evidence>
<organism evidence="1 2">
    <name type="scientific">Dermacentor silvarum</name>
    <name type="common">Tick</name>
    <dbReference type="NCBI Taxonomy" id="543639"/>
    <lineage>
        <taxon>Eukaryota</taxon>
        <taxon>Metazoa</taxon>
        <taxon>Ecdysozoa</taxon>
        <taxon>Arthropoda</taxon>
        <taxon>Chelicerata</taxon>
        <taxon>Arachnida</taxon>
        <taxon>Acari</taxon>
        <taxon>Parasitiformes</taxon>
        <taxon>Ixodida</taxon>
        <taxon>Ixodoidea</taxon>
        <taxon>Ixodidae</taxon>
        <taxon>Rhipicephalinae</taxon>
        <taxon>Dermacentor</taxon>
    </lineage>
</organism>
<protein>
    <submittedName>
        <fullName evidence="1">Uncharacterized protein</fullName>
    </submittedName>
</protein>
<keyword evidence="2" id="KW-1185">Reference proteome</keyword>
<evidence type="ECO:0000313" key="2">
    <source>
        <dbReference type="Proteomes" id="UP000821865"/>
    </source>
</evidence>
<accession>A0ACB8DQT3</accession>
<gene>
    <name evidence="1" type="ORF">HPB49_018888</name>
</gene>
<reference evidence="1" key="1">
    <citation type="submission" date="2020-05" db="EMBL/GenBank/DDBJ databases">
        <title>Large-scale comparative analyses of tick genomes elucidate their genetic diversity and vector capacities.</title>
        <authorList>
            <person name="Jia N."/>
            <person name="Wang J."/>
            <person name="Shi W."/>
            <person name="Du L."/>
            <person name="Sun Y."/>
            <person name="Zhan W."/>
            <person name="Jiang J."/>
            <person name="Wang Q."/>
            <person name="Zhang B."/>
            <person name="Ji P."/>
            <person name="Sakyi L.B."/>
            <person name="Cui X."/>
            <person name="Yuan T."/>
            <person name="Jiang B."/>
            <person name="Yang W."/>
            <person name="Lam T.T.-Y."/>
            <person name="Chang Q."/>
            <person name="Ding S."/>
            <person name="Wang X."/>
            <person name="Zhu J."/>
            <person name="Ruan X."/>
            <person name="Zhao L."/>
            <person name="Wei J."/>
            <person name="Que T."/>
            <person name="Du C."/>
            <person name="Cheng J."/>
            <person name="Dai P."/>
            <person name="Han X."/>
            <person name="Huang E."/>
            <person name="Gao Y."/>
            <person name="Liu J."/>
            <person name="Shao H."/>
            <person name="Ye R."/>
            <person name="Li L."/>
            <person name="Wei W."/>
            <person name="Wang X."/>
            <person name="Wang C."/>
            <person name="Yang T."/>
            <person name="Huo Q."/>
            <person name="Li W."/>
            <person name="Guo W."/>
            <person name="Chen H."/>
            <person name="Zhou L."/>
            <person name="Ni X."/>
            <person name="Tian J."/>
            <person name="Zhou Y."/>
            <person name="Sheng Y."/>
            <person name="Liu T."/>
            <person name="Pan Y."/>
            <person name="Xia L."/>
            <person name="Li J."/>
            <person name="Zhao F."/>
            <person name="Cao W."/>
        </authorList>
    </citation>
    <scope>NUCLEOTIDE SEQUENCE</scope>
    <source>
        <strain evidence="1">Dsil-2018</strain>
    </source>
</reference>
<name>A0ACB8DQT3_DERSI</name>
<proteinExistence type="predicted"/>
<dbReference type="Proteomes" id="UP000821865">
    <property type="component" value="Chromosome 10"/>
</dbReference>
<dbReference type="EMBL" id="CM023479">
    <property type="protein sequence ID" value="KAH7974734.1"/>
    <property type="molecule type" value="Genomic_DNA"/>
</dbReference>
<comment type="caution">
    <text evidence="1">The sequence shown here is derived from an EMBL/GenBank/DDBJ whole genome shotgun (WGS) entry which is preliminary data.</text>
</comment>
<sequence length="464" mass="53259">MLQAWRHKIVGAVLRRCGYCYYYRRVDFRGLATTASCTGGDRVSPRTMKLDSPQFRALFTPEVKELVDIFKRHGHELRIAGGAVRDLLMHKQPHDLDFATTATPTEMKEMFDNEGVRMINSRGEKHGTITARINDKTNFEVTTLRVDVVTDGRHAEVEFTTDWHTDANRRDLTVNALFLGLDGTVYDYFHGLEDLEKRRVAFVGDPARRIQEDYLRILRYFRFYGRIAVEPDSHEPETLTAIRENVGGLARISGERLWTELKKILVGNFNKELVCRIVDVGAAPFLGLPDSPDLHEFCKVCDASRPLEPQPTTLLSALLQNELEVMNLHNRLKLSAYERDLALFVVAHREHKKSFEDRLKPFQALLFTTKGKVGDVQEWICEVLKYRADAELLERFRCWDVPKFPVNGNMLLERGLRSGPKFATVLAKLKEIWFDSDFTMTAEELLEKLPDILAEVKTSKSKKA</sequence>